<gene>
    <name evidence="3" type="ORF">CCO02nite_17090</name>
</gene>
<evidence type="ECO:0000256" key="1">
    <source>
        <dbReference type="SAM" id="MobiDB-lite"/>
    </source>
</evidence>
<accession>A0A511JAM7</accession>
<feature type="compositionally biased region" description="Polar residues" evidence="1">
    <location>
        <begin position="234"/>
        <end position="258"/>
    </location>
</feature>
<name>A0A511JAM7_9CELL</name>
<dbReference type="InterPro" id="IPR037026">
    <property type="entry name" value="Vgr_OB-fold_dom_sf"/>
</dbReference>
<dbReference type="AlphaFoldDB" id="A0A511JAM7"/>
<evidence type="ECO:0000313" key="3">
    <source>
        <dbReference type="EMBL" id="GEL95051.1"/>
    </source>
</evidence>
<feature type="domain" description="Gp5/Type VI secretion system Vgr protein OB-fold" evidence="2">
    <location>
        <begin position="363"/>
        <end position="436"/>
    </location>
</feature>
<dbReference type="RefSeq" id="WP_146842692.1">
    <property type="nucleotide sequence ID" value="NZ_BJWG01000006.1"/>
</dbReference>
<dbReference type="EMBL" id="BJWG01000006">
    <property type="protein sequence ID" value="GEL95051.1"/>
    <property type="molecule type" value="Genomic_DNA"/>
</dbReference>
<comment type="caution">
    <text evidence="3">The sequence shown here is derived from an EMBL/GenBank/DDBJ whole genome shotgun (WGS) entry which is preliminary data.</text>
</comment>
<proteinExistence type="predicted"/>
<evidence type="ECO:0000313" key="4">
    <source>
        <dbReference type="Proteomes" id="UP000321720"/>
    </source>
</evidence>
<dbReference type="Proteomes" id="UP000321720">
    <property type="component" value="Unassembled WGS sequence"/>
</dbReference>
<dbReference type="InterPro" id="IPR006531">
    <property type="entry name" value="Gp5/Vgr_OB"/>
</dbReference>
<reference evidence="3 4" key="1">
    <citation type="submission" date="2019-07" db="EMBL/GenBank/DDBJ databases">
        <title>Whole genome shotgun sequence of Cellulomonas composti NBRC 100758.</title>
        <authorList>
            <person name="Hosoyama A."/>
            <person name="Uohara A."/>
            <person name="Ohji S."/>
            <person name="Ichikawa N."/>
        </authorList>
    </citation>
    <scope>NUCLEOTIDE SEQUENCE [LARGE SCALE GENOMIC DNA]</scope>
    <source>
        <strain evidence="3 4">NBRC 100758</strain>
    </source>
</reference>
<evidence type="ECO:0000259" key="2">
    <source>
        <dbReference type="Pfam" id="PF04717"/>
    </source>
</evidence>
<dbReference type="Pfam" id="PF04717">
    <property type="entry name" value="Phage_base_V"/>
    <property type="match status" value="1"/>
</dbReference>
<protein>
    <submittedName>
        <fullName evidence="3">Type IV secretion protein Rhs</fullName>
    </submittedName>
</protein>
<sequence>MTTTSASPAAQLVQETWPTVKFDGQELDDTWGRALVDVRVQSGLRSIGRTTITFDDLEYGLASSGSVSLGAEVTVSSLAGDALFQGTVTSLTSEGGRSGARLVVVADDLATGLTRTSDATTYHSMSLQEVVRKLVISPLRLEESGLPTATLPFVLRNGSALGLIAEITERYGLDWAVAGSTFAIWPADSGTAPGTGTESLTLPGSLQSFTVRQVGDATTSVTVRGWDPVSQQAVVGTATSPSSRSGVTPGSGSPQLTRTDTRIGLSSASEARALAAGIAARTGRVTAQGRASITPGLQVGGLVTIDGAGPGNGTYYVREVTHHYSPDGARTSFVAGDRDPVRLSDPWAQAAPSSSFLRSGLVVAIVDDVQDPENLGRVRVGFATASDLARSSWARVLQMGAGSNRGHVFLPSVGDEVLVGFENDDVARPVVLGGLFSEKAAVPGTSVVKDGKIVGHVIQTNSGHVIHLSEGDQDAESFILVEVAGQDQSLKIGKTGVELLAKGGVPLKLTVGDSSSMVFDGKGAITIKGSEITLDATKSVIVKAMDKVELTATNSVAVQGTKVSVKANATASFEATGITEVKGAMVKIN</sequence>
<dbReference type="SUPFAM" id="SSF69279">
    <property type="entry name" value="Phage tail proteins"/>
    <property type="match status" value="1"/>
</dbReference>
<dbReference type="OrthoDB" id="1907165at2"/>
<keyword evidence="4" id="KW-1185">Reference proteome</keyword>
<feature type="region of interest" description="Disordered" evidence="1">
    <location>
        <begin position="234"/>
        <end position="260"/>
    </location>
</feature>
<dbReference type="Gene3D" id="2.40.50.230">
    <property type="entry name" value="Gp5 N-terminal domain"/>
    <property type="match status" value="1"/>
</dbReference>
<dbReference type="SUPFAM" id="SSF69255">
    <property type="entry name" value="gp5 N-terminal domain-like"/>
    <property type="match status" value="1"/>
</dbReference>
<organism evidence="3 4">
    <name type="scientific">Cellulomonas composti</name>
    <dbReference type="NCBI Taxonomy" id="266130"/>
    <lineage>
        <taxon>Bacteria</taxon>
        <taxon>Bacillati</taxon>
        <taxon>Actinomycetota</taxon>
        <taxon>Actinomycetes</taxon>
        <taxon>Micrococcales</taxon>
        <taxon>Cellulomonadaceae</taxon>
        <taxon>Cellulomonas</taxon>
    </lineage>
</organism>